<dbReference type="Gene3D" id="1.50.10.10">
    <property type="match status" value="1"/>
</dbReference>
<dbReference type="PIRSF" id="PIRSF006402">
    <property type="entry name" value="UCP006402_thioredoxin"/>
    <property type="match status" value="1"/>
</dbReference>
<proteinExistence type="predicted"/>
<name>A0AAU7X9I0_9HYPH</name>
<dbReference type="PANTHER" id="PTHR42899:SF1">
    <property type="entry name" value="SPERMATOGENESIS-ASSOCIATED PROTEIN 20"/>
    <property type="match status" value="1"/>
</dbReference>
<dbReference type="PANTHER" id="PTHR42899">
    <property type="entry name" value="SPERMATOGENESIS-ASSOCIATED PROTEIN 20"/>
    <property type="match status" value="1"/>
</dbReference>
<sequence length="676" mass="74319">MDIPMNLLAGETSPYLLQHADNPVDWRPWGPAALAEAKATGKPILLSIGYAACHWCHVMAHESFEDEAVASVMNRLFVNIKVDREERPDIDQIYMAALHALGEPGGWPLTMFLSPEGEPFWGGTYFPKQAKWGKPGFTQVLEEVARVFREEPDRVAKNRRALIERIETRAREGAPLHRPLLDAAAEKLLAIMDPDEGGTQGAPKFPQAGLLELLWRAGTRTGVPAYKDAALLALRKMAQGGIYDHLGGGFARYSVDDHWLVPHFEKMLYDNGQLLDLYCLAHAETDDPLFRDRIEETIGWLTREMTLPGGAYASSLDADSEGVEGKFYVWDETEIRSVLGIDADLFITAYGVRPEGNWEEVNILNRSGAPDRRSLEDETRLAAARAKLLAARAHRVRPGLDDKVLADWNGLAIAGLARCGAHFERPDWVAAAWDAYRFVTESMTRGDRFGHSWREGRLVFPGMASDFAQMIRAALTLHRAIGDEALIADAVRWADALHTHYWDETAGGVYMTAGDAEALVVRPKSALDEATPNANGTLADSLVRLWILTGEPRFRDRADRILLAFSGDVLRNVFGTASLLNALDTRLGPVEVVIAAPPGTSLTPMRNEIAASTDLRVIPFVVESIDDLPEDHPARGKAPISGMATAFVCRDGACSLPVTEPAELRALLTGRPMPGT</sequence>
<dbReference type="AlphaFoldDB" id="A0AAU7X9I0"/>
<dbReference type="EMBL" id="CP158568">
    <property type="protein sequence ID" value="XBY44076.1"/>
    <property type="molecule type" value="Genomic_DNA"/>
</dbReference>
<accession>A0AAU7X9I0</accession>
<dbReference type="Gene3D" id="3.40.30.10">
    <property type="entry name" value="Glutaredoxin"/>
    <property type="match status" value="1"/>
</dbReference>
<feature type="domain" description="Spermatogenesis-associated protein 20-like TRX" evidence="1">
    <location>
        <begin position="6"/>
        <end position="166"/>
    </location>
</feature>
<evidence type="ECO:0000313" key="2">
    <source>
        <dbReference type="EMBL" id="XBY44076.1"/>
    </source>
</evidence>
<dbReference type="KEGG" id="mflg:ABS361_18815"/>
<dbReference type="InterPro" id="IPR008928">
    <property type="entry name" value="6-hairpin_glycosidase_sf"/>
</dbReference>
<reference evidence="2" key="1">
    <citation type="submission" date="2024-06" db="EMBL/GenBank/DDBJ databases">
        <title>Methylostella associata gen. nov., sp. nov., a novel Ancalomicrobiaceae-affiliated facultatively methylotrophic bacteria that feed on methanotrophs of the genus Methylococcus.</title>
        <authorList>
            <person name="Saltykova V."/>
            <person name="Danilova O.V."/>
            <person name="Oshkin I.Y."/>
            <person name="Belova S.E."/>
            <person name="Pimenov N.V."/>
            <person name="Dedysh S.N."/>
        </authorList>
    </citation>
    <scope>NUCLEOTIDE SEQUENCE</scope>
    <source>
        <strain evidence="2">S20</strain>
    </source>
</reference>
<evidence type="ECO:0000259" key="1">
    <source>
        <dbReference type="Pfam" id="PF03190"/>
    </source>
</evidence>
<dbReference type="InterPro" id="IPR012341">
    <property type="entry name" value="6hp_glycosidase-like_sf"/>
</dbReference>
<dbReference type="InterPro" id="IPR024705">
    <property type="entry name" value="Ssp411"/>
</dbReference>
<dbReference type="CDD" id="cd02955">
    <property type="entry name" value="SSP411"/>
    <property type="match status" value="1"/>
</dbReference>
<dbReference type="SUPFAM" id="SSF52833">
    <property type="entry name" value="Thioredoxin-like"/>
    <property type="match status" value="1"/>
</dbReference>
<dbReference type="GO" id="GO:0005975">
    <property type="term" value="P:carbohydrate metabolic process"/>
    <property type="evidence" value="ECO:0007669"/>
    <property type="project" value="InterPro"/>
</dbReference>
<dbReference type="SUPFAM" id="SSF48208">
    <property type="entry name" value="Six-hairpin glycosidases"/>
    <property type="match status" value="1"/>
</dbReference>
<dbReference type="InterPro" id="IPR036249">
    <property type="entry name" value="Thioredoxin-like_sf"/>
</dbReference>
<gene>
    <name evidence="2" type="ORF">ABS361_18815</name>
</gene>
<organism evidence="2">
    <name type="scientific">Methyloraptor flagellatus</name>
    <dbReference type="NCBI Taxonomy" id="3162530"/>
    <lineage>
        <taxon>Bacteria</taxon>
        <taxon>Pseudomonadati</taxon>
        <taxon>Pseudomonadota</taxon>
        <taxon>Alphaproteobacteria</taxon>
        <taxon>Hyphomicrobiales</taxon>
        <taxon>Ancalomicrobiaceae</taxon>
        <taxon>Methyloraptor</taxon>
    </lineage>
</organism>
<protein>
    <submittedName>
        <fullName evidence="2">Thioredoxin domain-containing protein</fullName>
    </submittedName>
</protein>
<dbReference type="InterPro" id="IPR004879">
    <property type="entry name" value="Ssp411-like_TRX"/>
</dbReference>
<dbReference type="RefSeq" id="WP_407049173.1">
    <property type="nucleotide sequence ID" value="NZ_CP158568.1"/>
</dbReference>
<dbReference type="Pfam" id="PF03190">
    <property type="entry name" value="Thioredox_DsbH"/>
    <property type="match status" value="1"/>
</dbReference>